<name>A0A9D4A897_9ROSI</name>
<protein>
    <submittedName>
        <fullName evidence="1">Uncharacterized protein</fullName>
    </submittedName>
</protein>
<dbReference type="Proteomes" id="UP000828251">
    <property type="component" value="Unassembled WGS sequence"/>
</dbReference>
<evidence type="ECO:0000313" key="2">
    <source>
        <dbReference type="Proteomes" id="UP000828251"/>
    </source>
</evidence>
<sequence>MGVFGIGGFEASIVFGCLNREFRFSRKTMNMGPFTSYLVKIYRIFGATKTSQALLVIQVLTLTLELSKAAEMIWNPLNKRGGRVQLLEISLPLSEFDHGVKGHALHGSIEIDKDSARKRTSNGRCVAD</sequence>
<reference evidence="1 2" key="1">
    <citation type="journal article" date="2021" name="Plant Biotechnol. J.">
        <title>Multi-omics assisted identification of the key and species-specific regulatory components of drought-tolerant mechanisms in Gossypium stocksii.</title>
        <authorList>
            <person name="Yu D."/>
            <person name="Ke L."/>
            <person name="Zhang D."/>
            <person name="Wu Y."/>
            <person name="Sun Y."/>
            <person name="Mei J."/>
            <person name="Sun J."/>
            <person name="Sun Y."/>
        </authorList>
    </citation>
    <scope>NUCLEOTIDE SEQUENCE [LARGE SCALE GENOMIC DNA]</scope>
    <source>
        <strain evidence="2">cv. E1</strain>
        <tissue evidence="1">Leaf</tissue>
    </source>
</reference>
<organism evidence="1 2">
    <name type="scientific">Gossypium stocksii</name>
    <dbReference type="NCBI Taxonomy" id="47602"/>
    <lineage>
        <taxon>Eukaryota</taxon>
        <taxon>Viridiplantae</taxon>
        <taxon>Streptophyta</taxon>
        <taxon>Embryophyta</taxon>
        <taxon>Tracheophyta</taxon>
        <taxon>Spermatophyta</taxon>
        <taxon>Magnoliopsida</taxon>
        <taxon>eudicotyledons</taxon>
        <taxon>Gunneridae</taxon>
        <taxon>Pentapetalae</taxon>
        <taxon>rosids</taxon>
        <taxon>malvids</taxon>
        <taxon>Malvales</taxon>
        <taxon>Malvaceae</taxon>
        <taxon>Malvoideae</taxon>
        <taxon>Gossypium</taxon>
    </lineage>
</organism>
<keyword evidence="2" id="KW-1185">Reference proteome</keyword>
<dbReference type="EMBL" id="JAIQCV010000006">
    <property type="protein sequence ID" value="KAH1092201.1"/>
    <property type="molecule type" value="Genomic_DNA"/>
</dbReference>
<proteinExistence type="predicted"/>
<gene>
    <name evidence="1" type="ORF">J1N35_019458</name>
</gene>
<comment type="caution">
    <text evidence="1">The sequence shown here is derived from an EMBL/GenBank/DDBJ whole genome shotgun (WGS) entry which is preliminary data.</text>
</comment>
<dbReference type="AlphaFoldDB" id="A0A9D4A897"/>
<accession>A0A9D4A897</accession>
<dbReference type="OrthoDB" id="186462at2759"/>
<evidence type="ECO:0000313" key="1">
    <source>
        <dbReference type="EMBL" id="KAH1092201.1"/>
    </source>
</evidence>